<evidence type="ECO:0000256" key="6">
    <source>
        <dbReference type="SAM" id="MobiDB-lite"/>
    </source>
</evidence>
<sequence>MTSAELQALIEQRNELDAKIAQLKADKRKEAVQQARSLIADFELTAEELFGKAKSAEKVARKKPTAKYRCPETGAEWSGMGRPPRWTEGKNLDDLRI</sequence>
<gene>
    <name evidence="8" type="ORF">CGK74_09745</name>
</gene>
<dbReference type="EMBL" id="NOIH01000010">
    <property type="protein sequence ID" value="OYD53855.1"/>
    <property type="molecule type" value="Genomic_DNA"/>
</dbReference>
<keyword evidence="3" id="KW-0963">Cytoplasm</keyword>
<dbReference type="RefSeq" id="WP_094268300.1">
    <property type="nucleotide sequence ID" value="NZ_NOIH01000010.1"/>
</dbReference>
<evidence type="ECO:0000256" key="1">
    <source>
        <dbReference type="ARBA" id="ARBA00004453"/>
    </source>
</evidence>
<feature type="compositionally biased region" description="Basic and acidic residues" evidence="6">
    <location>
        <begin position="85"/>
        <end position="97"/>
    </location>
</feature>
<dbReference type="SMART" id="SM00528">
    <property type="entry name" value="HNS"/>
    <property type="match status" value="1"/>
</dbReference>
<feature type="domain" description="DNA-binding protein H-NS-like C-terminal" evidence="7">
    <location>
        <begin position="58"/>
        <end position="97"/>
    </location>
</feature>
<comment type="caution">
    <text evidence="8">The sequence shown here is derived from an EMBL/GenBank/DDBJ whole genome shotgun (WGS) entry which is preliminary data.</text>
</comment>
<dbReference type="InterPro" id="IPR027444">
    <property type="entry name" value="H-NS_C_dom"/>
</dbReference>
<comment type="similarity">
    <text evidence="2">Belongs to the histone-like protein H-NS family.</text>
</comment>
<evidence type="ECO:0000259" key="7">
    <source>
        <dbReference type="SMART" id="SM00528"/>
    </source>
</evidence>
<dbReference type="PANTHER" id="PTHR38097:SF2">
    <property type="entry name" value="DNA-BINDING PROTEIN STPA"/>
    <property type="match status" value="1"/>
</dbReference>
<keyword evidence="9" id="KW-1185">Reference proteome</keyword>
<evidence type="ECO:0000256" key="4">
    <source>
        <dbReference type="ARBA" id="ARBA00023125"/>
    </source>
</evidence>
<dbReference type="GO" id="GO:0003680">
    <property type="term" value="F:minor groove of adenine-thymine-rich DNA binding"/>
    <property type="evidence" value="ECO:0007669"/>
    <property type="project" value="TreeGrafter"/>
</dbReference>
<evidence type="ECO:0000313" key="9">
    <source>
        <dbReference type="Proteomes" id="UP000215181"/>
    </source>
</evidence>
<dbReference type="GO" id="GO:0005829">
    <property type="term" value="C:cytosol"/>
    <property type="evidence" value="ECO:0007669"/>
    <property type="project" value="TreeGrafter"/>
</dbReference>
<protein>
    <recommendedName>
        <fullName evidence="7">DNA-binding protein H-NS-like C-terminal domain-containing protein</fullName>
    </recommendedName>
</protein>
<dbReference type="AlphaFoldDB" id="A0A235EZK4"/>
<dbReference type="PANTHER" id="PTHR38097">
    <property type="match status" value="1"/>
</dbReference>
<organism evidence="8 9">
    <name type="scientific">Thauera propionica</name>
    <dbReference type="NCBI Taxonomy" id="2019431"/>
    <lineage>
        <taxon>Bacteria</taxon>
        <taxon>Pseudomonadati</taxon>
        <taxon>Pseudomonadota</taxon>
        <taxon>Betaproteobacteria</taxon>
        <taxon>Rhodocyclales</taxon>
        <taxon>Zoogloeaceae</taxon>
        <taxon>Thauera</taxon>
    </lineage>
</organism>
<proteinExistence type="inferred from homology"/>
<accession>A0A235EZK4</accession>
<evidence type="ECO:0000256" key="3">
    <source>
        <dbReference type="ARBA" id="ARBA00022490"/>
    </source>
</evidence>
<feature type="coiled-coil region" evidence="5">
    <location>
        <begin position="6"/>
        <end position="33"/>
    </location>
</feature>
<keyword evidence="5" id="KW-0175">Coiled coil</keyword>
<dbReference type="Pfam" id="PF00816">
    <property type="entry name" value="Histone_HNS"/>
    <property type="match status" value="1"/>
</dbReference>
<feature type="region of interest" description="Disordered" evidence="6">
    <location>
        <begin position="74"/>
        <end position="97"/>
    </location>
</feature>
<dbReference type="GO" id="GO:0000976">
    <property type="term" value="F:transcription cis-regulatory region binding"/>
    <property type="evidence" value="ECO:0007669"/>
    <property type="project" value="TreeGrafter"/>
</dbReference>
<evidence type="ECO:0000256" key="5">
    <source>
        <dbReference type="SAM" id="Coils"/>
    </source>
</evidence>
<dbReference type="Gene3D" id="3.30.160.510">
    <property type="entry name" value="Histone-like nucleoid-structuring protein H-NS"/>
    <property type="match status" value="1"/>
</dbReference>
<comment type="subcellular location">
    <subcellularLocation>
        <location evidence="1">Cytoplasm</location>
        <location evidence="1">Nucleoid</location>
    </subcellularLocation>
</comment>
<dbReference type="GO" id="GO:0001217">
    <property type="term" value="F:DNA-binding transcription repressor activity"/>
    <property type="evidence" value="ECO:0007669"/>
    <property type="project" value="TreeGrafter"/>
</dbReference>
<name>A0A235EZK4_9RHOO</name>
<dbReference type="SUPFAM" id="SSF81273">
    <property type="entry name" value="H-NS histone-like proteins"/>
    <property type="match status" value="1"/>
</dbReference>
<dbReference type="GO" id="GO:0009295">
    <property type="term" value="C:nucleoid"/>
    <property type="evidence" value="ECO:0007669"/>
    <property type="project" value="UniProtKB-SubCell"/>
</dbReference>
<dbReference type="GO" id="GO:0032993">
    <property type="term" value="C:protein-DNA complex"/>
    <property type="evidence" value="ECO:0007669"/>
    <property type="project" value="TreeGrafter"/>
</dbReference>
<evidence type="ECO:0000256" key="2">
    <source>
        <dbReference type="ARBA" id="ARBA00010610"/>
    </source>
</evidence>
<dbReference type="GO" id="GO:0003681">
    <property type="term" value="F:bent DNA binding"/>
    <property type="evidence" value="ECO:0007669"/>
    <property type="project" value="TreeGrafter"/>
</dbReference>
<evidence type="ECO:0000313" key="8">
    <source>
        <dbReference type="EMBL" id="OYD53855.1"/>
    </source>
</evidence>
<dbReference type="Proteomes" id="UP000215181">
    <property type="component" value="Unassembled WGS sequence"/>
</dbReference>
<dbReference type="OrthoDB" id="5297879at2"/>
<reference evidence="8 9" key="1">
    <citation type="submission" date="2017-07" db="EMBL/GenBank/DDBJ databases">
        <title>Thauera sp. KNDSS-Mac4 genome sequence and assembly.</title>
        <authorList>
            <person name="Mayilraj S."/>
        </authorList>
    </citation>
    <scope>NUCLEOTIDE SEQUENCE [LARGE SCALE GENOMIC DNA]</scope>
    <source>
        <strain evidence="8 9">KNDSS-Mac4</strain>
    </source>
</reference>
<keyword evidence="4" id="KW-0238">DNA-binding</keyword>